<dbReference type="Pfam" id="PF07676">
    <property type="entry name" value="PD40"/>
    <property type="match status" value="2"/>
</dbReference>
<keyword evidence="5 9" id="KW-0418">Kinase</keyword>
<evidence type="ECO:0000256" key="1">
    <source>
        <dbReference type="ARBA" id="ARBA00012513"/>
    </source>
</evidence>
<dbReference type="EMBL" id="CP053085">
    <property type="protein sequence ID" value="QJR37912.1"/>
    <property type="molecule type" value="Genomic_DNA"/>
</dbReference>
<feature type="binding site" evidence="7">
    <location>
        <position position="44"/>
    </location>
    <ligand>
        <name>ATP</name>
        <dbReference type="ChEBI" id="CHEBI:30616"/>
    </ligand>
</feature>
<dbReference type="PROSITE" id="PS00107">
    <property type="entry name" value="PROTEIN_KINASE_ATP"/>
    <property type="match status" value="1"/>
</dbReference>
<name>A0A6M4IYF1_9BACT</name>
<dbReference type="PROSITE" id="PS50011">
    <property type="entry name" value="PROTEIN_KINASE_DOM"/>
    <property type="match status" value="1"/>
</dbReference>
<keyword evidence="10" id="KW-1185">Reference proteome</keyword>
<dbReference type="InterPro" id="IPR017441">
    <property type="entry name" value="Protein_kinase_ATP_BS"/>
</dbReference>
<dbReference type="FunFam" id="1.10.510.10:FF:000021">
    <property type="entry name" value="Serine/threonine protein kinase"/>
    <property type="match status" value="1"/>
</dbReference>
<accession>A0A6M4IYF1</accession>
<dbReference type="Gene3D" id="2.120.10.30">
    <property type="entry name" value="TolB, C-terminal domain"/>
    <property type="match status" value="2"/>
</dbReference>
<evidence type="ECO:0000256" key="3">
    <source>
        <dbReference type="ARBA" id="ARBA00022679"/>
    </source>
</evidence>
<gene>
    <name evidence="9" type="ORF">HKW67_21465</name>
</gene>
<protein>
    <recommendedName>
        <fullName evidence="1">non-specific serine/threonine protein kinase</fullName>
        <ecNumber evidence="1">2.7.11.1</ecNumber>
    </recommendedName>
</protein>
<sequence length="871" mass="93067">MTDFERFSAAIAERYVVERELGRGGMATVYLAHDLKHERDVAIKVLHPDLGAALGAERFLSEIKTTAKLQHPHILPLLDSGAADGLLYYVMPFVRGETLRALLEREKQLPIPDALRIAREVASALEHAHKQGIIHRDIKPENILLQDGAAVVADFGIALAVQHAGGARMTQTGLSLGTPQYMSPEQAMGERAIDARTDVFALGAVTYEMLTGEPPFTGATTQAIVARVLTERPASLRTVRDTVPVVVEQGVMQALAKLPADRFSSAGAFALALSLPNVRETVGTPVAYATRTPRGMVTAGIIACAVVSAAAGWLGRGATSSVAPTLETRFTLDFRRGEVVPQYMVGRIYAFSPDGATLVYVAADSTGQTQLYRRPLNAVSASPIENTAGALNPAFSPDGRTIAFTANGELRRIPAEGGSATRVTTYATSTVRGITWLSDRELAFGVLGSRTLSVVSSDGGAVRPLASAPEGVDLRWPMAAGDGEHVLYTEQSPNGATHELYVVSAATGKSAKIEVDALLALGVYRGELLYVSSEQELFSVPIDLATGALGGKPRRLATGLDTYPAVSIADAALSSRGDLVYRERVDASQLVVTNRRGEVTERVTDSTRLLSPRFSPDGRHVVMMSAETGTAIAIHTLDRSSGIQSNLTADLRPGRRTAPSWSADGARVMYADLGKGGRGPVWRAADGRDTESVLPSPKGVGVIEMSPDRRTMIGKFTLRQDDDGRDLWWWTVADTTAHRFTTGPSNDYGPRFSPNGKWVAYTADVNGVRQAFVAAFPGPGGRVQLTQDGAFSVVWAPDGNAVYYGQGNRIMACDVALGASPSVIRTRSVLSGDYLLSEFTFASFDVSRDGEFVLVRALRPPHTVVVRGALQ</sequence>
<evidence type="ECO:0000256" key="5">
    <source>
        <dbReference type="ARBA" id="ARBA00022777"/>
    </source>
</evidence>
<dbReference type="CDD" id="cd14014">
    <property type="entry name" value="STKc_PknB_like"/>
    <property type="match status" value="1"/>
</dbReference>
<evidence type="ECO:0000313" key="9">
    <source>
        <dbReference type="EMBL" id="QJR37912.1"/>
    </source>
</evidence>
<dbReference type="Gene3D" id="1.10.510.10">
    <property type="entry name" value="Transferase(Phosphotransferase) domain 1"/>
    <property type="match status" value="1"/>
</dbReference>
<dbReference type="InterPro" id="IPR000719">
    <property type="entry name" value="Prot_kinase_dom"/>
</dbReference>
<evidence type="ECO:0000259" key="8">
    <source>
        <dbReference type="PROSITE" id="PS50011"/>
    </source>
</evidence>
<dbReference type="SUPFAM" id="SSF82171">
    <property type="entry name" value="DPP6 N-terminal domain-like"/>
    <property type="match status" value="1"/>
</dbReference>
<dbReference type="PANTHER" id="PTHR43289">
    <property type="entry name" value="MITOGEN-ACTIVATED PROTEIN KINASE KINASE KINASE 20-RELATED"/>
    <property type="match status" value="1"/>
</dbReference>
<keyword evidence="2" id="KW-0723">Serine/threonine-protein kinase</keyword>
<dbReference type="AlphaFoldDB" id="A0A6M4IYF1"/>
<dbReference type="SUPFAM" id="SSF56112">
    <property type="entry name" value="Protein kinase-like (PK-like)"/>
    <property type="match status" value="1"/>
</dbReference>
<dbReference type="Proteomes" id="UP000500938">
    <property type="component" value="Chromosome"/>
</dbReference>
<evidence type="ECO:0000256" key="4">
    <source>
        <dbReference type="ARBA" id="ARBA00022741"/>
    </source>
</evidence>
<dbReference type="GO" id="GO:0005524">
    <property type="term" value="F:ATP binding"/>
    <property type="evidence" value="ECO:0007669"/>
    <property type="project" value="UniProtKB-UniRule"/>
</dbReference>
<keyword evidence="3" id="KW-0808">Transferase</keyword>
<dbReference type="PANTHER" id="PTHR43289:SF6">
    <property type="entry name" value="SERINE_THREONINE-PROTEIN KINASE NEKL-3"/>
    <property type="match status" value="1"/>
</dbReference>
<organism evidence="9 10">
    <name type="scientific">Gemmatimonas groenlandica</name>
    <dbReference type="NCBI Taxonomy" id="2732249"/>
    <lineage>
        <taxon>Bacteria</taxon>
        <taxon>Pseudomonadati</taxon>
        <taxon>Gemmatimonadota</taxon>
        <taxon>Gemmatimonadia</taxon>
        <taxon>Gemmatimonadales</taxon>
        <taxon>Gemmatimonadaceae</taxon>
        <taxon>Gemmatimonas</taxon>
    </lineage>
</organism>
<dbReference type="InterPro" id="IPR008271">
    <property type="entry name" value="Ser/Thr_kinase_AS"/>
</dbReference>
<evidence type="ECO:0000256" key="2">
    <source>
        <dbReference type="ARBA" id="ARBA00022527"/>
    </source>
</evidence>
<dbReference type="PROSITE" id="PS00108">
    <property type="entry name" value="PROTEIN_KINASE_ST"/>
    <property type="match status" value="1"/>
</dbReference>
<dbReference type="RefSeq" id="WP_171227348.1">
    <property type="nucleotide sequence ID" value="NZ_CP053085.1"/>
</dbReference>
<dbReference type="InterPro" id="IPR011659">
    <property type="entry name" value="WD40"/>
</dbReference>
<dbReference type="SUPFAM" id="SSF69304">
    <property type="entry name" value="Tricorn protease N-terminal domain"/>
    <property type="match status" value="1"/>
</dbReference>
<dbReference type="InterPro" id="IPR011009">
    <property type="entry name" value="Kinase-like_dom_sf"/>
</dbReference>
<reference evidence="9 10" key="1">
    <citation type="submission" date="2020-05" db="EMBL/GenBank/DDBJ databases">
        <title>Complete genome sequence of Gemmatimonas greenlandica TET16.</title>
        <authorList>
            <person name="Zeng Y."/>
        </authorList>
    </citation>
    <scope>NUCLEOTIDE SEQUENCE [LARGE SCALE GENOMIC DNA]</scope>
    <source>
        <strain evidence="9 10">TET16</strain>
    </source>
</reference>
<keyword evidence="4 7" id="KW-0547">Nucleotide-binding</keyword>
<dbReference type="GO" id="GO:0004674">
    <property type="term" value="F:protein serine/threonine kinase activity"/>
    <property type="evidence" value="ECO:0007669"/>
    <property type="project" value="UniProtKB-KW"/>
</dbReference>
<dbReference type="EC" id="2.7.11.1" evidence="1"/>
<evidence type="ECO:0000256" key="7">
    <source>
        <dbReference type="PROSITE-ProRule" id="PRU10141"/>
    </source>
</evidence>
<feature type="domain" description="Protein kinase" evidence="8">
    <location>
        <begin position="15"/>
        <end position="278"/>
    </location>
</feature>
<dbReference type="Gene3D" id="3.30.200.20">
    <property type="entry name" value="Phosphorylase Kinase, domain 1"/>
    <property type="match status" value="1"/>
</dbReference>
<dbReference type="Pfam" id="PF00069">
    <property type="entry name" value="Pkinase"/>
    <property type="match status" value="1"/>
</dbReference>
<proteinExistence type="predicted"/>
<keyword evidence="6 7" id="KW-0067">ATP-binding</keyword>
<dbReference type="Gene3D" id="2.120.10.60">
    <property type="entry name" value="Tricorn protease N-terminal domain"/>
    <property type="match status" value="1"/>
</dbReference>
<dbReference type="InterPro" id="IPR011042">
    <property type="entry name" value="6-blade_b-propeller_TolB-like"/>
</dbReference>
<evidence type="ECO:0000313" key="10">
    <source>
        <dbReference type="Proteomes" id="UP000500938"/>
    </source>
</evidence>
<dbReference type="KEGG" id="ggr:HKW67_21465"/>
<evidence type="ECO:0000256" key="6">
    <source>
        <dbReference type="ARBA" id="ARBA00022840"/>
    </source>
</evidence>
<dbReference type="SMART" id="SM00220">
    <property type="entry name" value="S_TKc"/>
    <property type="match status" value="1"/>
</dbReference>